<dbReference type="HOGENOM" id="CLU_886227_0_0_1"/>
<proteinExistence type="predicted"/>
<name>G7EAT5_MIXOS</name>
<organism evidence="2 3">
    <name type="scientific">Mixia osmundae (strain CBS 9802 / IAM 14324 / JCM 22182 / KY 12970)</name>
    <dbReference type="NCBI Taxonomy" id="764103"/>
    <lineage>
        <taxon>Eukaryota</taxon>
        <taxon>Fungi</taxon>
        <taxon>Dikarya</taxon>
        <taxon>Basidiomycota</taxon>
        <taxon>Pucciniomycotina</taxon>
        <taxon>Mixiomycetes</taxon>
        <taxon>Mixiales</taxon>
        <taxon>Mixiaceae</taxon>
        <taxon>Mixia</taxon>
    </lineage>
</organism>
<dbReference type="GO" id="GO:0016491">
    <property type="term" value="F:oxidoreductase activity"/>
    <property type="evidence" value="ECO:0007669"/>
    <property type="project" value="UniProtKB-KW"/>
</dbReference>
<dbReference type="OrthoDB" id="2898509at2759"/>
<keyword evidence="3" id="KW-1185">Reference proteome</keyword>
<evidence type="ECO:0008006" key="4">
    <source>
        <dbReference type="Google" id="ProtNLM"/>
    </source>
</evidence>
<gene>
    <name evidence="2" type="primary">Mo06648</name>
    <name evidence="2" type="ORF">E5Q_06648</name>
</gene>
<sequence>MAAIAKATNATLNLSSKTAVVSGGTQGIGAATAIRFAQLGASVLIVGRSKERGEQVVSQCARANSKGSHGFVQADLSLVTGIRAAAQEIETRAGSAGVDFLVQTQGGPPNGRQSLTKEGNEFHFTVQCLSRFGLPYLLAKAGKLNSSVVCVGAPGSGVRDFDGDDIQRKKAGGNLIGSGNRDSVLLDVITEEGSNQYPSLAWFHVFPGFVLTDALSNQGFPMPIVQLAKLLRPILSRTVASTPEYFSDVPVYLAASEQAREGPRYLNNRLKELKLNPWVESPENRRIVWKQLQDLIGS</sequence>
<evidence type="ECO:0000313" key="3">
    <source>
        <dbReference type="Proteomes" id="UP000009131"/>
    </source>
</evidence>
<dbReference type="InterPro" id="IPR036291">
    <property type="entry name" value="NAD(P)-bd_dom_sf"/>
</dbReference>
<accession>G7EAT5</accession>
<comment type="caution">
    <text evidence="2">The sequence shown here is derived from an EMBL/GenBank/DDBJ whole genome shotgun (WGS) entry which is preliminary data.</text>
</comment>
<dbReference type="PANTHER" id="PTHR47534">
    <property type="entry name" value="YALI0E05731P"/>
    <property type="match status" value="1"/>
</dbReference>
<dbReference type="RefSeq" id="XP_014566610.1">
    <property type="nucleotide sequence ID" value="XM_014711124.1"/>
</dbReference>
<dbReference type="PANTHER" id="PTHR47534:SF3">
    <property type="entry name" value="ALCOHOL DEHYDROGENASE-LIKE C-TERMINAL DOMAIN-CONTAINING PROTEIN"/>
    <property type="match status" value="1"/>
</dbReference>
<dbReference type="STRING" id="764103.G7EAT5"/>
<reference evidence="2 3" key="1">
    <citation type="journal article" date="2011" name="J. Gen. Appl. Microbiol.">
        <title>Draft genome sequencing of the enigmatic basidiomycete Mixia osmundae.</title>
        <authorList>
            <person name="Nishida H."/>
            <person name="Nagatsuka Y."/>
            <person name="Sugiyama J."/>
        </authorList>
    </citation>
    <scope>NUCLEOTIDE SEQUENCE [LARGE SCALE GENOMIC DNA]</scope>
    <source>
        <strain evidence="3">CBS 9802 / IAM 14324 / JCM 22182 / KY 12970</strain>
    </source>
</reference>
<dbReference type="AlphaFoldDB" id="G7EAT5"/>
<dbReference type="SUPFAM" id="SSF51735">
    <property type="entry name" value="NAD(P)-binding Rossmann-fold domains"/>
    <property type="match status" value="1"/>
</dbReference>
<dbReference type="OMA" id="YAELPFY"/>
<protein>
    <recommendedName>
        <fullName evidence="4">NAD(P)-binding protein</fullName>
    </recommendedName>
</protein>
<dbReference type="eggNOG" id="KOG1208">
    <property type="taxonomic scope" value="Eukaryota"/>
</dbReference>
<dbReference type="Gene3D" id="3.40.50.720">
    <property type="entry name" value="NAD(P)-binding Rossmann-like Domain"/>
    <property type="match status" value="1"/>
</dbReference>
<dbReference type="InterPro" id="IPR002347">
    <property type="entry name" value="SDR_fam"/>
</dbReference>
<dbReference type="Proteomes" id="UP000009131">
    <property type="component" value="Unassembled WGS sequence"/>
</dbReference>
<evidence type="ECO:0000313" key="2">
    <source>
        <dbReference type="EMBL" id="GAA99945.1"/>
    </source>
</evidence>
<reference evidence="2 3" key="2">
    <citation type="journal article" date="2012" name="Open Biol.">
        <title>Characteristics of nucleosomes and linker DNA regions on the genome of the basidiomycete Mixia osmundae revealed by mono- and dinucleosome mapping.</title>
        <authorList>
            <person name="Nishida H."/>
            <person name="Kondo S."/>
            <person name="Matsumoto T."/>
            <person name="Suzuki Y."/>
            <person name="Yoshikawa H."/>
            <person name="Taylor T.D."/>
            <person name="Sugiyama J."/>
        </authorList>
    </citation>
    <scope>NUCLEOTIDE SEQUENCE [LARGE SCALE GENOMIC DNA]</scope>
    <source>
        <strain evidence="3">CBS 9802 / IAM 14324 / JCM 22182 / KY 12970</strain>
    </source>
</reference>
<dbReference type="Pfam" id="PF00106">
    <property type="entry name" value="adh_short"/>
    <property type="match status" value="1"/>
</dbReference>
<evidence type="ECO:0000256" key="1">
    <source>
        <dbReference type="ARBA" id="ARBA00023002"/>
    </source>
</evidence>
<dbReference type="InterPro" id="IPR052228">
    <property type="entry name" value="Sec_Metab_Biosynth_Oxidored"/>
</dbReference>
<dbReference type="PRINTS" id="PR00081">
    <property type="entry name" value="GDHRDH"/>
</dbReference>
<keyword evidence="1" id="KW-0560">Oxidoreductase</keyword>
<dbReference type="EMBL" id="BABT02000250">
    <property type="protein sequence ID" value="GAA99945.1"/>
    <property type="molecule type" value="Genomic_DNA"/>
</dbReference>
<dbReference type="InParanoid" id="G7EAT5"/>